<comment type="caution">
    <text evidence="9">The sequence shown here is derived from an EMBL/GenBank/DDBJ whole genome shotgun (WGS) entry which is preliminary data.</text>
</comment>
<evidence type="ECO:0000256" key="7">
    <source>
        <dbReference type="ARBA" id="ARBA00023136"/>
    </source>
</evidence>
<sequence length="347" mass="37090">MNRIGFTSLKLVLLVLFALAALFFGVAVGSVSIPFSQICSIVVHKLFDTPLPESITGVTPDLVWNIRLPRVLLAFIVGAALSVCGAVMQSMLQNPLASSYGLGVSSGAGVAVALCMVFGLSQSSWSNWLMPLICLGAALCTILLVMTLSQRIDPSLSNQTIILVGMVLSLFLSACMSTLATSSPDHSQRILSWQLGSFSMKSWSQVVPLAPVVLVGSLLLWRFGRELDLLSFGDESATTLGLSTKRFKWMLLFLISLLTGASVAFVGIIGFVDLVTPHIVRRFLGPSHRLLIPGCVLFGGGFMVCCDLAARTLTSPSEIPIGSITALLGAPFFLYLFLASRNKGQQM</sequence>
<dbReference type="Proteomes" id="UP000713596">
    <property type="component" value="Unassembled WGS sequence"/>
</dbReference>
<reference evidence="9" key="1">
    <citation type="journal article" date="2021" name="PeerJ">
        <title>Extensive microbial diversity within the chicken gut microbiome revealed by metagenomics and culture.</title>
        <authorList>
            <person name="Gilroy R."/>
            <person name="Ravi A."/>
            <person name="Getino M."/>
            <person name="Pursley I."/>
            <person name="Horton D.L."/>
            <person name="Alikhan N.F."/>
            <person name="Baker D."/>
            <person name="Gharbi K."/>
            <person name="Hall N."/>
            <person name="Watson M."/>
            <person name="Adriaenssens E.M."/>
            <person name="Foster-Nyarko E."/>
            <person name="Jarju S."/>
            <person name="Secka A."/>
            <person name="Antonio M."/>
            <person name="Oren A."/>
            <person name="Chaudhuri R.R."/>
            <person name="La Ragione R."/>
            <person name="Hildebrand F."/>
            <person name="Pallen M.J."/>
        </authorList>
    </citation>
    <scope>NUCLEOTIDE SEQUENCE</scope>
    <source>
        <strain evidence="9">B5_2728</strain>
    </source>
</reference>
<evidence type="ECO:0000256" key="5">
    <source>
        <dbReference type="ARBA" id="ARBA00022692"/>
    </source>
</evidence>
<comment type="subcellular location">
    <subcellularLocation>
        <location evidence="1">Cell membrane</location>
        <topology evidence="1">Multi-pass membrane protein</topology>
    </subcellularLocation>
</comment>
<feature type="transmembrane region" description="Helical" evidence="8">
    <location>
        <begin position="71"/>
        <end position="88"/>
    </location>
</feature>
<evidence type="ECO:0000313" key="10">
    <source>
        <dbReference type="Proteomes" id="UP000713596"/>
    </source>
</evidence>
<feature type="transmembrane region" description="Helical" evidence="8">
    <location>
        <begin position="319"/>
        <end position="338"/>
    </location>
</feature>
<keyword evidence="7 8" id="KW-0472">Membrane</keyword>
<keyword evidence="4" id="KW-1003">Cell membrane</keyword>
<feature type="transmembrane region" description="Helical" evidence="8">
    <location>
        <begin position="100"/>
        <end position="122"/>
    </location>
</feature>
<feature type="transmembrane region" description="Helical" evidence="8">
    <location>
        <begin position="291"/>
        <end position="310"/>
    </location>
</feature>
<protein>
    <submittedName>
        <fullName evidence="9">Iron ABC transporter permease</fullName>
    </submittedName>
</protein>
<keyword evidence="3" id="KW-0813">Transport</keyword>
<evidence type="ECO:0000256" key="2">
    <source>
        <dbReference type="ARBA" id="ARBA00007935"/>
    </source>
</evidence>
<evidence type="ECO:0000256" key="1">
    <source>
        <dbReference type="ARBA" id="ARBA00004651"/>
    </source>
</evidence>
<dbReference type="FunFam" id="1.10.3470.10:FF:000001">
    <property type="entry name" value="Vitamin B12 ABC transporter permease BtuC"/>
    <property type="match status" value="1"/>
</dbReference>
<dbReference type="CDD" id="cd06550">
    <property type="entry name" value="TM_ABC_iron-siderophores_like"/>
    <property type="match status" value="1"/>
</dbReference>
<organism evidence="9 10">
    <name type="scientific">Candidatus Allofournierella pullistercoris</name>
    <dbReference type="NCBI Taxonomy" id="2838597"/>
    <lineage>
        <taxon>Bacteria</taxon>
        <taxon>Bacillati</taxon>
        <taxon>Bacillota</taxon>
        <taxon>Clostridia</taxon>
        <taxon>Eubacteriales</taxon>
        <taxon>Oscillospiraceae</taxon>
        <taxon>Allofournierella</taxon>
    </lineage>
</organism>
<feature type="transmembrane region" description="Helical" evidence="8">
    <location>
        <begin position="202"/>
        <end position="221"/>
    </location>
</feature>
<evidence type="ECO:0000256" key="3">
    <source>
        <dbReference type="ARBA" id="ARBA00022448"/>
    </source>
</evidence>
<dbReference type="GO" id="GO:0022857">
    <property type="term" value="F:transmembrane transporter activity"/>
    <property type="evidence" value="ECO:0007669"/>
    <property type="project" value="InterPro"/>
</dbReference>
<dbReference type="InterPro" id="IPR037294">
    <property type="entry name" value="ABC_BtuC-like"/>
</dbReference>
<dbReference type="Gene3D" id="1.10.3470.10">
    <property type="entry name" value="ABC transporter involved in vitamin B12 uptake, BtuC"/>
    <property type="match status" value="1"/>
</dbReference>
<name>A0A948T3U8_9FIRM</name>
<keyword evidence="6 8" id="KW-1133">Transmembrane helix</keyword>
<keyword evidence="5 8" id="KW-0812">Transmembrane</keyword>
<dbReference type="AlphaFoldDB" id="A0A948T3U8"/>
<evidence type="ECO:0000313" key="9">
    <source>
        <dbReference type="EMBL" id="MBU3806751.1"/>
    </source>
</evidence>
<dbReference type="GO" id="GO:0005886">
    <property type="term" value="C:plasma membrane"/>
    <property type="evidence" value="ECO:0007669"/>
    <property type="project" value="UniProtKB-SubCell"/>
</dbReference>
<dbReference type="GO" id="GO:0033214">
    <property type="term" value="P:siderophore-iron import into cell"/>
    <property type="evidence" value="ECO:0007669"/>
    <property type="project" value="TreeGrafter"/>
</dbReference>
<reference evidence="9" key="2">
    <citation type="submission" date="2021-04" db="EMBL/GenBank/DDBJ databases">
        <authorList>
            <person name="Gilroy R."/>
        </authorList>
    </citation>
    <scope>NUCLEOTIDE SEQUENCE</scope>
    <source>
        <strain evidence="9">B5_2728</strain>
    </source>
</reference>
<dbReference type="Pfam" id="PF01032">
    <property type="entry name" value="FecCD"/>
    <property type="match status" value="1"/>
</dbReference>
<dbReference type="PANTHER" id="PTHR30472">
    <property type="entry name" value="FERRIC ENTEROBACTIN TRANSPORT SYSTEM PERMEASE PROTEIN"/>
    <property type="match status" value="1"/>
</dbReference>
<proteinExistence type="inferred from homology"/>
<evidence type="ECO:0000256" key="6">
    <source>
        <dbReference type="ARBA" id="ARBA00022989"/>
    </source>
</evidence>
<evidence type="ECO:0000256" key="8">
    <source>
        <dbReference type="SAM" id="Phobius"/>
    </source>
</evidence>
<feature type="transmembrane region" description="Helical" evidence="8">
    <location>
        <begin position="128"/>
        <end position="148"/>
    </location>
</feature>
<comment type="similarity">
    <text evidence="2">Belongs to the binding-protein-dependent transport system permease family. FecCD subfamily.</text>
</comment>
<dbReference type="SUPFAM" id="SSF81345">
    <property type="entry name" value="ABC transporter involved in vitamin B12 uptake, BtuC"/>
    <property type="match status" value="1"/>
</dbReference>
<gene>
    <name evidence="9" type="ORF">H9882_07690</name>
</gene>
<evidence type="ECO:0000256" key="4">
    <source>
        <dbReference type="ARBA" id="ARBA00022475"/>
    </source>
</evidence>
<accession>A0A948T3U8</accession>
<dbReference type="PANTHER" id="PTHR30472:SF25">
    <property type="entry name" value="ABC TRANSPORTER PERMEASE PROTEIN MJ0876-RELATED"/>
    <property type="match status" value="1"/>
</dbReference>
<feature type="transmembrane region" description="Helical" evidence="8">
    <location>
        <begin position="249"/>
        <end position="271"/>
    </location>
</feature>
<feature type="transmembrane region" description="Helical" evidence="8">
    <location>
        <begin position="160"/>
        <end position="182"/>
    </location>
</feature>
<dbReference type="InterPro" id="IPR000522">
    <property type="entry name" value="ABC_transptr_permease_BtuC"/>
</dbReference>
<dbReference type="EMBL" id="JAHLFP010000069">
    <property type="protein sequence ID" value="MBU3806751.1"/>
    <property type="molecule type" value="Genomic_DNA"/>
</dbReference>